<dbReference type="PANTHER" id="PTHR30477:SF3">
    <property type="entry name" value="METAL TRANSPORT SYSTEM MEMBRANE PROTEIN CT_069-RELATED"/>
    <property type="match status" value="1"/>
</dbReference>
<evidence type="ECO:0000256" key="3">
    <source>
        <dbReference type="ARBA" id="ARBA00022448"/>
    </source>
</evidence>
<feature type="transmembrane region" description="Helical" evidence="9">
    <location>
        <begin position="80"/>
        <end position="99"/>
    </location>
</feature>
<dbReference type="Pfam" id="PF00950">
    <property type="entry name" value="ABC-3"/>
    <property type="match status" value="1"/>
</dbReference>
<dbReference type="GO" id="GO:0043190">
    <property type="term" value="C:ATP-binding cassette (ABC) transporter complex"/>
    <property type="evidence" value="ECO:0007669"/>
    <property type="project" value="InterPro"/>
</dbReference>
<feature type="transmembrane region" description="Helical" evidence="9">
    <location>
        <begin position="111"/>
        <end position="137"/>
    </location>
</feature>
<keyword evidence="4" id="KW-1003">Cell membrane</keyword>
<dbReference type="Proteomes" id="UP000228496">
    <property type="component" value="Unassembled WGS sequence"/>
</dbReference>
<keyword evidence="5 8" id="KW-0812">Transmembrane</keyword>
<evidence type="ECO:0000256" key="4">
    <source>
        <dbReference type="ARBA" id="ARBA00022475"/>
    </source>
</evidence>
<proteinExistence type="inferred from homology"/>
<dbReference type="AlphaFoldDB" id="A0A2J0Q7A1"/>
<comment type="subcellular location">
    <subcellularLocation>
        <location evidence="1 8">Cell membrane</location>
        <topology evidence="1 8">Multi-pass membrane protein</topology>
    </subcellularLocation>
</comment>
<reference evidence="10 11" key="1">
    <citation type="submission" date="2017-09" db="EMBL/GenBank/DDBJ databases">
        <title>Depth-based differentiation of microbial function through sediment-hosted aquifers and enrichment of novel symbionts in the deep terrestrial subsurface.</title>
        <authorList>
            <person name="Probst A.J."/>
            <person name="Ladd B."/>
            <person name="Jarett J.K."/>
            <person name="Geller-Mcgrath D.E."/>
            <person name="Sieber C.M."/>
            <person name="Emerson J.B."/>
            <person name="Anantharaman K."/>
            <person name="Thomas B.C."/>
            <person name="Malmstrom R."/>
            <person name="Stieglmeier M."/>
            <person name="Klingl A."/>
            <person name="Woyke T."/>
            <person name="Ryan C.M."/>
            <person name="Banfield J.F."/>
        </authorList>
    </citation>
    <scope>NUCLEOTIDE SEQUENCE [LARGE SCALE GENOMIC DNA]</scope>
    <source>
        <strain evidence="10">CG10_big_fil_rev_8_21_14_0_10_36_16</strain>
    </source>
</reference>
<evidence type="ECO:0000256" key="5">
    <source>
        <dbReference type="ARBA" id="ARBA00022692"/>
    </source>
</evidence>
<accession>A0A2J0Q7A1</accession>
<keyword evidence="6 9" id="KW-1133">Transmembrane helix</keyword>
<keyword evidence="3 8" id="KW-0813">Transport</keyword>
<feature type="transmembrane region" description="Helical" evidence="9">
    <location>
        <begin position="6"/>
        <end position="25"/>
    </location>
</feature>
<evidence type="ECO:0000256" key="8">
    <source>
        <dbReference type="RuleBase" id="RU003943"/>
    </source>
</evidence>
<keyword evidence="7 9" id="KW-0472">Membrane</keyword>
<name>A0A2J0Q7A1_9BACT</name>
<organism evidence="10 11">
    <name type="scientific">Candidatus Yanofskybacteria bacterium CG10_big_fil_rev_8_21_14_0_10_36_16</name>
    <dbReference type="NCBI Taxonomy" id="1975096"/>
    <lineage>
        <taxon>Bacteria</taxon>
        <taxon>Candidatus Yanofskyibacteriota</taxon>
    </lineage>
</organism>
<dbReference type="PANTHER" id="PTHR30477">
    <property type="entry name" value="ABC-TRANSPORTER METAL-BINDING PROTEIN"/>
    <property type="match status" value="1"/>
</dbReference>
<comment type="similarity">
    <text evidence="2 8">Belongs to the ABC-3 integral membrane protein family.</text>
</comment>
<dbReference type="GO" id="GO:0055085">
    <property type="term" value="P:transmembrane transport"/>
    <property type="evidence" value="ECO:0007669"/>
    <property type="project" value="InterPro"/>
</dbReference>
<evidence type="ECO:0000313" key="11">
    <source>
        <dbReference type="Proteomes" id="UP000228496"/>
    </source>
</evidence>
<dbReference type="InterPro" id="IPR037294">
    <property type="entry name" value="ABC_BtuC-like"/>
</dbReference>
<evidence type="ECO:0000256" key="2">
    <source>
        <dbReference type="ARBA" id="ARBA00008034"/>
    </source>
</evidence>
<feature type="transmembrane region" description="Helical" evidence="9">
    <location>
        <begin position="230"/>
        <end position="249"/>
    </location>
</feature>
<evidence type="ECO:0000256" key="6">
    <source>
        <dbReference type="ARBA" id="ARBA00022989"/>
    </source>
</evidence>
<sequence>MDYLPLITAIFVGASAGYLGSFMVLRQMALVGDALSHVALPGVALGLVFNFNPILGAFGALFGGILIVWFLEYRTKISTEALIGLIFTVSLSVGLLITPDEELLEALFGDISAITLIDGILAILLSVSVILIMRGLANKFILSTISDELARAEKIKTAKLNFVYLVLVAVIVALGIKTVGTLLMGALVIIPAIASRNISKGLLSYIKNSAAIGALSGGLGIFLANSYSLAPGPVVVLVSASIFLVTLFFKKS</sequence>
<evidence type="ECO:0000256" key="7">
    <source>
        <dbReference type="ARBA" id="ARBA00023136"/>
    </source>
</evidence>
<dbReference type="EMBL" id="PCXQ01000004">
    <property type="protein sequence ID" value="PJE50946.1"/>
    <property type="molecule type" value="Genomic_DNA"/>
</dbReference>
<comment type="caution">
    <text evidence="10">The sequence shown here is derived from an EMBL/GenBank/DDBJ whole genome shotgun (WGS) entry which is preliminary data.</text>
</comment>
<feature type="transmembrane region" description="Helical" evidence="9">
    <location>
        <begin position="54"/>
        <end position="73"/>
    </location>
</feature>
<evidence type="ECO:0000313" key="10">
    <source>
        <dbReference type="EMBL" id="PJE50946.1"/>
    </source>
</evidence>
<evidence type="ECO:0000256" key="9">
    <source>
        <dbReference type="SAM" id="Phobius"/>
    </source>
</evidence>
<dbReference type="GO" id="GO:0010043">
    <property type="term" value="P:response to zinc ion"/>
    <property type="evidence" value="ECO:0007669"/>
    <property type="project" value="TreeGrafter"/>
</dbReference>
<evidence type="ECO:0000256" key="1">
    <source>
        <dbReference type="ARBA" id="ARBA00004651"/>
    </source>
</evidence>
<protein>
    <submittedName>
        <fullName evidence="10">ABC transporter</fullName>
    </submittedName>
</protein>
<dbReference type="Gene3D" id="1.10.3470.10">
    <property type="entry name" value="ABC transporter involved in vitamin B12 uptake, BtuC"/>
    <property type="match status" value="1"/>
</dbReference>
<dbReference type="InterPro" id="IPR001626">
    <property type="entry name" value="ABC_TroCD"/>
</dbReference>
<dbReference type="SUPFAM" id="SSF81345">
    <property type="entry name" value="ABC transporter involved in vitamin B12 uptake, BtuC"/>
    <property type="match status" value="1"/>
</dbReference>
<feature type="transmembrane region" description="Helical" evidence="9">
    <location>
        <begin position="158"/>
        <end position="176"/>
    </location>
</feature>
<gene>
    <name evidence="10" type="ORF">COV29_01560</name>
</gene>